<evidence type="ECO:0000313" key="10">
    <source>
        <dbReference type="Proteomes" id="UP001632038"/>
    </source>
</evidence>
<dbReference type="Pfam" id="PF08879">
    <property type="entry name" value="WRC"/>
    <property type="match status" value="1"/>
</dbReference>
<dbReference type="Proteomes" id="UP001632038">
    <property type="component" value="Unassembled WGS sequence"/>
</dbReference>
<proteinExistence type="inferred from homology"/>
<dbReference type="PROSITE" id="PS51667">
    <property type="entry name" value="WRC"/>
    <property type="match status" value="1"/>
</dbReference>
<evidence type="ECO:0000256" key="5">
    <source>
        <dbReference type="RuleBase" id="RU367127"/>
    </source>
</evidence>
<feature type="short sequence motif" description="Bipartite nuclear localization signal" evidence="4">
    <location>
        <begin position="127"/>
        <end position="137"/>
    </location>
</feature>
<dbReference type="SMART" id="SM00951">
    <property type="entry name" value="QLQ"/>
    <property type="match status" value="1"/>
</dbReference>
<evidence type="ECO:0000313" key="9">
    <source>
        <dbReference type="EMBL" id="KAL3630746.1"/>
    </source>
</evidence>
<keyword evidence="5" id="KW-0804">Transcription</keyword>
<evidence type="ECO:0000256" key="6">
    <source>
        <dbReference type="SAM" id="MobiDB-lite"/>
    </source>
</evidence>
<dbReference type="PANTHER" id="PTHR31602:SF101">
    <property type="entry name" value="GROWTH-REGULATING FACTOR 7"/>
    <property type="match status" value="1"/>
</dbReference>
<keyword evidence="5" id="KW-0805">Transcription regulation</keyword>
<evidence type="ECO:0000259" key="7">
    <source>
        <dbReference type="PROSITE" id="PS51666"/>
    </source>
</evidence>
<feature type="domain" description="WRC" evidence="8">
    <location>
        <begin position="122"/>
        <end position="166"/>
    </location>
</feature>
<name>A0ABD3CPA3_9LAMI</name>
<evidence type="ECO:0000256" key="1">
    <source>
        <dbReference type="ARBA" id="ARBA00004123"/>
    </source>
</evidence>
<sequence length="388" mass="42628">MGKGANNKSSGCGFSNSLTKVWIANNLDRPFDGGGSAGVGPTGSNSGGANEVLVGHTIHRDEYASSSSSSPSPRLDAQNSANKSSGEMVPIFTNSQLIELERQAMIYKYMVTSVPVPPHLLHPTYGRCKRTDGKKWRCSRDVAPHQKYCERHLHRGRPRSRKPVEININNNQNNGHEIPKKPRLKQTPDLSTISTIPSQWENNNIRDPGLMMMENEMVAMNGAFLELSNMGFANDNRFSIYGSSPIFHQDYMDHQHVLSYLNYPQAPVGLIGQNMNIELMDHESFNDPWLNRSIAMADGNVLDEEMGSVRASDVASFCDEGAGWLSPVYWEQFGPGGPLAEAFLRNPASPHYSISGPTTIAVSSPSGIIPMMLFSNSDSSVCNSWHLG</sequence>
<dbReference type="EMBL" id="JAVIJP010000032">
    <property type="protein sequence ID" value="KAL3630746.1"/>
    <property type="molecule type" value="Genomic_DNA"/>
</dbReference>
<accession>A0ABD3CPA3</accession>
<evidence type="ECO:0000256" key="2">
    <source>
        <dbReference type="ARBA" id="ARBA00008122"/>
    </source>
</evidence>
<dbReference type="InterPro" id="IPR031137">
    <property type="entry name" value="GRF"/>
</dbReference>
<keyword evidence="5" id="KW-0010">Activator</keyword>
<dbReference type="GO" id="GO:0005634">
    <property type="term" value="C:nucleus"/>
    <property type="evidence" value="ECO:0007669"/>
    <property type="project" value="UniProtKB-SubCell"/>
</dbReference>
<organism evidence="9 10">
    <name type="scientific">Castilleja foliolosa</name>
    <dbReference type="NCBI Taxonomy" id="1961234"/>
    <lineage>
        <taxon>Eukaryota</taxon>
        <taxon>Viridiplantae</taxon>
        <taxon>Streptophyta</taxon>
        <taxon>Embryophyta</taxon>
        <taxon>Tracheophyta</taxon>
        <taxon>Spermatophyta</taxon>
        <taxon>Magnoliopsida</taxon>
        <taxon>eudicotyledons</taxon>
        <taxon>Gunneridae</taxon>
        <taxon>Pentapetalae</taxon>
        <taxon>asterids</taxon>
        <taxon>lamiids</taxon>
        <taxon>Lamiales</taxon>
        <taxon>Orobanchaceae</taxon>
        <taxon>Pedicularideae</taxon>
        <taxon>Castillejinae</taxon>
        <taxon>Castilleja</taxon>
    </lineage>
</organism>
<feature type="region of interest" description="Disordered" evidence="6">
    <location>
        <begin position="164"/>
        <end position="188"/>
    </location>
</feature>
<dbReference type="PROSITE" id="PS51666">
    <property type="entry name" value="QLQ"/>
    <property type="match status" value="1"/>
</dbReference>
<dbReference type="GO" id="GO:0006351">
    <property type="term" value="P:DNA-templated transcription"/>
    <property type="evidence" value="ECO:0007669"/>
    <property type="project" value="UniProtKB-UniRule"/>
</dbReference>
<comment type="similarity">
    <text evidence="2 5">Belongs to the GRF family.</text>
</comment>
<comment type="function">
    <text evidence="5">Transcription activator.</text>
</comment>
<keyword evidence="3 4" id="KW-0539">Nucleus</keyword>
<feature type="short sequence motif" description="Bipartite nuclear localization signal" evidence="4">
    <location>
        <begin position="155"/>
        <end position="162"/>
    </location>
</feature>
<comment type="domain">
    <text evidence="5">The QLQ domain and WRC domain may be involved in protein-protein interaction and DNA-binding, respectively.</text>
</comment>
<feature type="domain" description="QLQ" evidence="7">
    <location>
        <begin position="91"/>
        <end position="126"/>
    </location>
</feature>
<evidence type="ECO:0000259" key="8">
    <source>
        <dbReference type="PROSITE" id="PS51667"/>
    </source>
</evidence>
<dbReference type="InterPro" id="IPR014978">
    <property type="entry name" value="Gln-Leu-Gln_QLQ"/>
</dbReference>
<protein>
    <recommendedName>
        <fullName evidence="5">Growth-regulating factor</fullName>
    </recommendedName>
</protein>
<keyword evidence="10" id="KW-1185">Reference proteome</keyword>
<gene>
    <name evidence="9" type="ORF">CASFOL_023730</name>
</gene>
<dbReference type="InterPro" id="IPR014977">
    <property type="entry name" value="WRC_dom"/>
</dbReference>
<dbReference type="GO" id="GO:0005524">
    <property type="term" value="F:ATP binding"/>
    <property type="evidence" value="ECO:0007669"/>
    <property type="project" value="UniProtKB-UniRule"/>
</dbReference>
<dbReference type="GO" id="GO:0099402">
    <property type="term" value="P:plant organ development"/>
    <property type="evidence" value="ECO:0007669"/>
    <property type="project" value="UniProtKB-ARBA"/>
</dbReference>
<feature type="region of interest" description="Disordered" evidence="6">
    <location>
        <begin position="62"/>
        <end position="87"/>
    </location>
</feature>
<comment type="subcellular location">
    <subcellularLocation>
        <location evidence="1 4 5">Nucleus</location>
    </subcellularLocation>
</comment>
<evidence type="ECO:0000256" key="4">
    <source>
        <dbReference type="PROSITE-ProRule" id="PRU01002"/>
    </source>
</evidence>
<reference evidence="10" key="1">
    <citation type="journal article" date="2024" name="IScience">
        <title>Strigolactones Initiate the Formation of Haustorium-like Structures in Castilleja.</title>
        <authorList>
            <person name="Buerger M."/>
            <person name="Peterson D."/>
            <person name="Chory J."/>
        </authorList>
    </citation>
    <scope>NUCLEOTIDE SEQUENCE [LARGE SCALE GENOMIC DNA]</scope>
</reference>
<evidence type="ECO:0000256" key="3">
    <source>
        <dbReference type="ARBA" id="ARBA00023242"/>
    </source>
</evidence>
<dbReference type="Pfam" id="PF08880">
    <property type="entry name" value="QLQ"/>
    <property type="match status" value="1"/>
</dbReference>
<dbReference type="PANTHER" id="PTHR31602">
    <property type="entry name" value="GROWTH-REGULATING FACTOR 5"/>
    <property type="match status" value="1"/>
</dbReference>
<dbReference type="AlphaFoldDB" id="A0ABD3CPA3"/>
<comment type="caution">
    <text evidence="9">The sequence shown here is derived from an EMBL/GenBank/DDBJ whole genome shotgun (WGS) entry which is preliminary data.</text>
</comment>